<dbReference type="GO" id="GO:0005634">
    <property type="term" value="C:nucleus"/>
    <property type="evidence" value="ECO:0007669"/>
    <property type="project" value="UniProtKB-SubCell"/>
</dbReference>
<dbReference type="RefSeq" id="XP_015592584.1">
    <property type="nucleotide sequence ID" value="XM_015737098.2"/>
</dbReference>
<evidence type="ECO:0000256" key="9">
    <source>
        <dbReference type="ARBA" id="ARBA00022840"/>
    </source>
</evidence>
<dbReference type="GO" id="GO:0035861">
    <property type="term" value="C:site of double-strand break"/>
    <property type="evidence" value="ECO:0007669"/>
    <property type="project" value="TreeGrafter"/>
</dbReference>
<evidence type="ECO:0000256" key="11">
    <source>
        <dbReference type="ARBA" id="ARBA00023306"/>
    </source>
</evidence>
<dbReference type="InterPro" id="IPR034670">
    <property type="entry name" value="Chk1_catalytic_dom"/>
</dbReference>
<dbReference type="PANTHER" id="PTHR43895:SF32">
    <property type="entry name" value="SERINE_THREONINE-PROTEIN KINASE CHK1"/>
    <property type="match status" value="1"/>
</dbReference>
<keyword evidence="6 14" id="KW-0547">Nucleotide-binding</keyword>
<dbReference type="GO" id="GO:0007095">
    <property type="term" value="P:mitotic G2 DNA damage checkpoint signaling"/>
    <property type="evidence" value="ECO:0007669"/>
    <property type="project" value="TreeGrafter"/>
</dbReference>
<feature type="binding site" evidence="14">
    <location>
        <position position="37"/>
    </location>
    <ligand>
        <name>ATP</name>
        <dbReference type="ChEBI" id="CHEBI:30616"/>
    </ligand>
</feature>
<keyword evidence="7" id="KW-0227">DNA damage</keyword>
<dbReference type="CTD" id="2922"/>
<dbReference type="GO" id="GO:0033314">
    <property type="term" value="P:mitotic DNA replication checkpoint signaling"/>
    <property type="evidence" value="ECO:0007669"/>
    <property type="project" value="UniProtKB-ARBA"/>
</dbReference>
<comment type="catalytic activity">
    <reaction evidence="12">
        <text>L-threonyl-[protein] + ATP = O-phospho-L-threonyl-[protein] + ADP + H(+)</text>
        <dbReference type="Rhea" id="RHEA:46608"/>
        <dbReference type="Rhea" id="RHEA-COMP:11060"/>
        <dbReference type="Rhea" id="RHEA-COMP:11605"/>
        <dbReference type="ChEBI" id="CHEBI:15378"/>
        <dbReference type="ChEBI" id="CHEBI:30013"/>
        <dbReference type="ChEBI" id="CHEBI:30616"/>
        <dbReference type="ChEBI" id="CHEBI:61977"/>
        <dbReference type="ChEBI" id="CHEBI:456216"/>
        <dbReference type="EC" id="2.7.11.1"/>
    </reaction>
</comment>
<evidence type="ECO:0000256" key="7">
    <source>
        <dbReference type="ARBA" id="ARBA00022763"/>
    </source>
</evidence>
<evidence type="ECO:0000256" key="12">
    <source>
        <dbReference type="ARBA" id="ARBA00047899"/>
    </source>
</evidence>
<evidence type="ECO:0000256" key="10">
    <source>
        <dbReference type="ARBA" id="ARBA00023242"/>
    </source>
</evidence>
<dbReference type="PROSITE" id="PS50011">
    <property type="entry name" value="PROTEIN_KINASE_DOM"/>
    <property type="match status" value="1"/>
</dbReference>
<evidence type="ECO:0000256" key="3">
    <source>
        <dbReference type="ARBA" id="ARBA00012513"/>
    </source>
</evidence>
<dbReference type="PROSITE" id="PS00108">
    <property type="entry name" value="PROTEIN_KINASE_ST"/>
    <property type="match status" value="1"/>
</dbReference>
<evidence type="ECO:0000256" key="4">
    <source>
        <dbReference type="ARBA" id="ARBA00022527"/>
    </source>
</evidence>
<evidence type="ECO:0000256" key="15">
    <source>
        <dbReference type="RuleBase" id="RU000304"/>
    </source>
</evidence>
<feature type="domain" description="Protein kinase" evidence="16">
    <location>
        <begin position="8"/>
        <end position="264"/>
    </location>
</feature>
<name>A0AAJ7FHV1_CEPCN</name>
<dbReference type="InterPro" id="IPR000719">
    <property type="entry name" value="Prot_kinase_dom"/>
</dbReference>
<evidence type="ECO:0000256" key="14">
    <source>
        <dbReference type="PROSITE-ProRule" id="PRU10141"/>
    </source>
</evidence>
<comment type="subcellular location">
    <subcellularLocation>
        <location evidence="1">Nucleus</location>
    </subcellularLocation>
</comment>
<dbReference type="InterPro" id="IPR011009">
    <property type="entry name" value="Kinase-like_dom_sf"/>
</dbReference>
<evidence type="ECO:0000256" key="1">
    <source>
        <dbReference type="ARBA" id="ARBA00004123"/>
    </source>
</evidence>
<evidence type="ECO:0000313" key="18">
    <source>
        <dbReference type="RefSeq" id="XP_015592584.1"/>
    </source>
</evidence>
<dbReference type="EC" id="2.7.11.1" evidence="3"/>
<dbReference type="Gene3D" id="1.10.510.10">
    <property type="entry name" value="Transferase(Phosphotransferase) domain 1"/>
    <property type="match status" value="1"/>
</dbReference>
<evidence type="ECO:0000256" key="6">
    <source>
        <dbReference type="ARBA" id="ARBA00022741"/>
    </source>
</evidence>
<evidence type="ECO:0000256" key="8">
    <source>
        <dbReference type="ARBA" id="ARBA00022777"/>
    </source>
</evidence>
<dbReference type="GO" id="GO:0004674">
    <property type="term" value="F:protein serine/threonine kinase activity"/>
    <property type="evidence" value="ECO:0007669"/>
    <property type="project" value="UniProtKB-KW"/>
</dbReference>
<comment type="catalytic activity">
    <reaction evidence="13">
        <text>L-seryl-[protein] + ATP = O-phospho-L-seryl-[protein] + ADP + H(+)</text>
        <dbReference type="Rhea" id="RHEA:17989"/>
        <dbReference type="Rhea" id="RHEA-COMP:9863"/>
        <dbReference type="Rhea" id="RHEA-COMP:11604"/>
        <dbReference type="ChEBI" id="CHEBI:15378"/>
        <dbReference type="ChEBI" id="CHEBI:29999"/>
        <dbReference type="ChEBI" id="CHEBI:30616"/>
        <dbReference type="ChEBI" id="CHEBI:83421"/>
        <dbReference type="ChEBI" id="CHEBI:456216"/>
        <dbReference type="EC" id="2.7.11.1"/>
    </reaction>
</comment>
<dbReference type="GO" id="GO:0005737">
    <property type="term" value="C:cytoplasm"/>
    <property type="evidence" value="ECO:0007669"/>
    <property type="project" value="TreeGrafter"/>
</dbReference>
<evidence type="ECO:0000259" key="16">
    <source>
        <dbReference type="PROSITE" id="PS50011"/>
    </source>
</evidence>
<evidence type="ECO:0000256" key="2">
    <source>
        <dbReference type="ARBA" id="ARBA00010791"/>
    </source>
</evidence>
<dbReference type="PANTHER" id="PTHR43895">
    <property type="entry name" value="CALCIUM/CALMODULIN-DEPENDENT PROTEIN KINASE KINASE-RELATED"/>
    <property type="match status" value="1"/>
</dbReference>
<keyword evidence="5" id="KW-0808">Transferase</keyword>
<dbReference type="InterPro" id="IPR008271">
    <property type="entry name" value="Ser/Thr_kinase_AS"/>
</dbReference>
<dbReference type="AlphaFoldDB" id="A0AAJ7FHV1"/>
<keyword evidence="8 18" id="KW-0418">Kinase</keyword>
<reference evidence="18" key="1">
    <citation type="submission" date="2025-08" db="UniProtKB">
        <authorList>
            <consortium name="RefSeq"/>
        </authorList>
    </citation>
    <scope>IDENTIFICATION</scope>
</reference>
<dbReference type="SUPFAM" id="SSF56112">
    <property type="entry name" value="Protein kinase-like (PK-like)"/>
    <property type="match status" value="1"/>
</dbReference>
<dbReference type="InterPro" id="IPR017441">
    <property type="entry name" value="Protein_kinase_ATP_BS"/>
</dbReference>
<proteinExistence type="inferred from homology"/>
<dbReference type="SMART" id="SM00220">
    <property type="entry name" value="S_TKc"/>
    <property type="match status" value="1"/>
</dbReference>
<dbReference type="KEGG" id="ccin:107266515"/>
<keyword evidence="11" id="KW-0131">Cell cycle</keyword>
<dbReference type="Proteomes" id="UP000694920">
    <property type="component" value="Unplaced"/>
</dbReference>
<keyword evidence="17" id="KW-1185">Reference proteome</keyword>
<keyword evidence="10" id="KW-0539">Nucleus</keyword>
<comment type="similarity">
    <text evidence="2">Belongs to the protein kinase superfamily. CAMK Ser/Thr protein kinase family. NIM1 subfamily.</text>
</comment>
<evidence type="ECO:0000256" key="13">
    <source>
        <dbReference type="ARBA" id="ARBA00048679"/>
    </source>
</evidence>
<dbReference type="FunFam" id="1.10.510.10:FF:000301">
    <property type="entry name" value="Serine/threonine-protein kinase Chk1"/>
    <property type="match status" value="1"/>
</dbReference>
<dbReference type="GeneID" id="107266515"/>
<dbReference type="CDD" id="cd14069">
    <property type="entry name" value="STKc_Chk1"/>
    <property type="match status" value="1"/>
</dbReference>
<sequence length="475" mass="54916">MTEFVDGWILGHTLGEGAYGEVKLVVNKVTGEAVAMKMIDLEKHPDARQSVRKETTIHRMLSNSHIIQYFGQRSEPNMEYIFLEYASGGELFDRIEPDIGMPIWEAQKYFKQLISAVEYLHSRGVAHRDLKPENLLLDESDNLKVSDFGMATVYRLQGKERCLEKRCGTLPYVAPEVLNRPYYAEPADVWSCGIILVALLAGELPWDQSVVECREYMAWREGKYMSLTPWKKLDNLSIAILRKILAHVPSTRYTIEDIKQHRWFTKNCNRAGNSEMDDTVDGSNKKRVHTEDEENLTTLCMSQPELPGKENINSVRINFEERPGFSFSQPAHMEDLLLCTQLQATQYTQTSQNTFQKLVRRMTRFFVETDCEATVKRLLQYLENEKYTYRINDFGILLRLFYQVTITGTDRRKMPLVFKANMIEMDGKILVDFRLSKGCGLEFKRRFMKIKVGLDNIVLKGPITWPIAVNTKSMP</sequence>
<accession>A0AAJ7FHV1</accession>
<gene>
    <name evidence="18" type="primary">LOC107266515</name>
</gene>
<dbReference type="PROSITE" id="PS00107">
    <property type="entry name" value="PROTEIN_KINASE_ATP"/>
    <property type="match status" value="1"/>
</dbReference>
<dbReference type="GO" id="GO:0005524">
    <property type="term" value="F:ATP binding"/>
    <property type="evidence" value="ECO:0007669"/>
    <property type="project" value="UniProtKB-UniRule"/>
</dbReference>
<protein>
    <recommendedName>
        <fullName evidence="3">non-specific serine/threonine protein kinase</fullName>
        <ecNumber evidence="3">2.7.11.1</ecNumber>
    </recommendedName>
</protein>
<keyword evidence="9 14" id="KW-0067">ATP-binding</keyword>
<evidence type="ECO:0000313" key="17">
    <source>
        <dbReference type="Proteomes" id="UP000694920"/>
    </source>
</evidence>
<keyword evidence="4 15" id="KW-0723">Serine/threonine-protein kinase</keyword>
<dbReference type="Gene3D" id="3.30.310.80">
    <property type="entry name" value="Kinase associated domain 1, KA1"/>
    <property type="match status" value="1"/>
</dbReference>
<evidence type="ECO:0000256" key="5">
    <source>
        <dbReference type="ARBA" id="ARBA00022679"/>
    </source>
</evidence>
<dbReference type="FunFam" id="3.30.200.20:FF:000229">
    <property type="entry name" value="Serine/threonine-protein kinase Chk1"/>
    <property type="match status" value="1"/>
</dbReference>
<organism evidence="17 18">
    <name type="scientific">Cephus cinctus</name>
    <name type="common">Wheat stem sawfly</name>
    <dbReference type="NCBI Taxonomy" id="211228"/>
    <lineage>
        <taxon>Eukaryota</taxon>
        <taxon>Metazoa</taxon>
        <taxon>Ecdysozoa</taxon>
        <taxon>Arthropoda</taxon>
        <taxon>Hexapoda</taxon>
        <taxon>Insecta</taxon>
        <taxon>Pterygota</taxon>
        <taxon>Neoptera</taxon>
        <taxon>Endopterygota</taxon>
        <taxon>Hymenoptera</taxon>
        <taxon>Cephoidea</taxon>
        <taxon>Cephidae</taxon>
        <taxon>Cephus</taxon>
    </lineage>
</organism>
<dbReference type="Pfam" id="PF00069">
    <property type="entry name" value="Pkinase"/>
    <property type="match status" value="1"/>
</dbReference>